<reference evidence="13 14" key="1">
    <citation type="submission" date="2020-06" db="EMBL/GenBank/DDBJ databases">
        <authorList>
            <person name="Li R."/>
            <person name="Bekaert M."/>
        </authorList>
    </citation>
    <scope>NUCLEOTIDE SEQUENCE [LARGE SCALE GENOMIC DNA]</scope>
    <source>
        <strain evidence="14">wild</strain>
    </source>
</reference>
<dbReference type="InterPro" id="IPR017981">
    <property type="entry name" value="GPCR_2-like_7TM"/>
</dbReference>
<dbReference type="Proteomes" id="UP000507470">
    <property type="component" value="Unassembled WGS sequence"/>
</dbReference>
<dbReference type="GO" id="GO:0007166">
    <property type="term" value="P:cell surface receptor signaling pathway"/>
    <property type="evidence" value="ECO:0007669"/>
    <property type="project" value="InterPro"/>
</dbReference>
<evidence type="ECO:0000256" key="5">
    <source>
        <dbReference type="ARBA" id="ARBA00022989"/>
    </source>
</evidence>
<feature type="transmembrane region" description="Helical" evidence="10">
    <location>
        <begin position="317"/>
        <end position="342"/>
    </location>
</feature>
<keyword evidence="4 10" id="KW-0812">Transmembrane</keyword>
<feature type="transmembrane region" description="Helical" evidence="10">
    <location>
        <begin position="240"/>
        <end position="262"/>
    </location>
</feature>
<comment type="similarity">
    <text evidence="2">Belongs to the G-protein coupled receptor 2 family.</text>
</comment>
<dbReference type="SMART" id="SM00008">
    <property type="entry name" value="HormR"/>
    <property type="match status" value="1"/>
</dbReference>
<dbReference type="EMBL" id="CACVKT020009642">
    <property type="protein sequence ID" value="CAC5422592.1"/>
    <property type="molecule type" value="Genomic_DNA"/>
</dbReference>
<dbReference type="InterPro" id="IPR050332">
    <property type="entry name" value="GPCR_2"/>
</dbReference>
<keyword evidence="14" id="KW-1185">Reference proteome</keyword>
<dbReference type="PRINTS" id="PR00249">
    <property type="entry name" value="GPCRSECRETIN"/>
</dbReference>
<evidence type="ECO:0000313" key="14">
    <source>
        <dbReference type="Proteomes" id="UP000507470"/>
    </source>
</evidence>
<gene>
    <name evidence="13" type="ORF">MCOR_54631</name>
</gene>
<comment type="subcellular location">
    <subcellularLocation>
        <location evidence="1">Cell membrane</location>
        <topology evidence="1">Multi-pass membrane protein</topology>
    </subcellularLocation>
</comment>
<evidence type="ECO:0000256" key="4">
    <source>
        <dbReference type="ARBA" id="ARBA00022692"/>
    </source>
</evidence>
<evidence type="ECO:0000256" key="2">
    <source>
        <dbReference type="ARBA" id="ARBA00005314"/>
    </source>
</evidence>
<feature type="domain" description="G-protein coupled receptors family 2 profile 1" evidence="11">
    <location>
        <begin position="14"/>
        <end position="99"/>
    </location>
</feature>
<dbReference type="PANTHER" id="PTHR45620">
    <property type="entry name" value="PDF RECEPTOR-LIKE PROTEIN-RELATED"/>
    <property type="match status" value="1"/>
</dbReference>
<dbReference type="PROSITE" id="PS50227">
    <property type="entry name" value="G_PROTEIN_RECEP_F2_3"/>
    <property type="match status" value="1"/>
</dbReference>
<evidence type="ECO:0000256" key="10">
    <source>
        <dbReference type="SAM" id="Phobius"/>
    </source>
</evidence>
<evidence type="ECO:0000256" key="6">
    <source>
        <dbReference type="ARBA" id="ARBA00023040"/>
    </source>
</evidence>
<feature type="transmembrane region" description="Helical" evidence="10">
    <location>
        <begin position="354"/>
        <end position="376"/>
    </location>
</feature>
<feature type="domain" description="G-protein coupled receptors family 2 profile 2" evidence="12">
    <location>
        <begin position="118"/>
        <end position="378"/>
    </location>
</feature>
<feature type="transmembrane region" description="Helical" evidence="10">
    <location>
        <begin position="274"/>
        <end position="296"/>
    </location>
</feature>
<organism evidence="13 14">
    <name type="scientific">Mytilus coruscus</name>
    <name type="common">Sea mussel</name>
    <dbReference type="NCBI Taxonomy" id="42192"/>
    <lineage>
        <taxon>Eukaryota</taxon>
        <taxon>Metazoa</taxon>
        <taxon>Spiralia</taxon>
        <taxon>Lophotrochozoa</taxon>
        <taxon>Mollusca</taxon>
        <taxon>Bivalvia</taxon>
        <taxon>Autobranchia</taxon>
        <taxon>Pteriomorphia</taxon>
        <taxon>Mytilida</taxon>
        <taxon>Mytiloidea</taxon>
        <taxon>Mytilidae</taxon>
        <taxon>Mytilinae</taxon>
        <taxon>Mytilus</taxon>
    </lineage>
</organism>
<evidence type="ECO:0000256" key="7">
    <source>
        <dbReference type="ARBA" id="ARBA00023136"/>
    </source>
</evidence>
<dbReference type="PROSITE" id="PS50261">
    <property type="entry name" value="G_PROTEIN_RECEP_F2_4"/>
    <property type="match status" value="1"/>
</dbReference>
<evidence type="ECO:0000256" key="9">
    <source>
        <dbReference type="ARBA" id="ARBA00023224"/>
    </source>
</evidence>
<dbReference type="GO" id="GO:0008528">
    <property type="term" value="F:G protein-coupled peptide receptor activity"/>
    <property type="evidence" value="ECO:0007669"/>
    <property type="project" value="TreeGrafter"/>
</dbReference>
<evidence type="ECO:0000313" key="13">
    <source>
        <dbReference type="EMBL" id="CAC5422592.1"/>
    </source>
</evidence>
<dbReference type="GO" id="GO:0007188">
    <property type="term" value="P:adenylate cyclase-modulating G protein-coupled receptor signaling pathway"/>
    <property type="evidence" value="ECO:0007669"/>
    <property type="project" value="TreeGrafter"/>
</dbReference>
<feature type="transmembrane region" description="Helical" evidence="10">
    <location>
        <begin position="123"/>
        <end position="143"/>
    </location>
</feature>
<dbReference type="Gene3D" id="1.20.1070.10">
    <property type="entry name" value="Rhodopsin 7-helix transmembrane proteins"/>
    <property type="match status" value="1"/>
</dbReference>
<evidence type="ECO:0000259" key="12">
    <source>
        <dbReference type="PROSITE" id="PS50261"/>
    </source>
</evidence>
<sequence length="394" mass="44841">MENLTHILIHDTVDCTSVMSAESNHKDASQYFCDSVHDGLLCWPATPPGRKIAQPCPPLQGFNDKMFVFRKCSLVGLWDDFNNSLVVEKTNYESCILPEKPILQEYGKDYINDLQNVIRKSSILGISFILLSVIALCISFWLYKCKLPKYINAILRVKIHKHLFAAVILELIIKLIFQISIFLTISRSFLVTVQKPVVCEILTAFHQYADISILMWIVIDLHFIYMTAKSGFLCISGYKAYVIAGWGLPVLPTLLWAITLILNHKVTCWNGHMHLASIWIVHVPKILCFVSILVLISLSSWRHHQRVSKRLIQESKIINNLTTTGILLSLMLLTFLVVIIPTYLRLNNLKSKTIVQYLATIFTSSKGIFVAILCNYSNIKDFVKSEPANNDIEI</sequence>
<keyword evidence="9" id="KW-0807">Transducer</keyword>
<keyword evidence="5 10" id="KW-1133">Transmembrane helix</keyword>
<dbReference type="PANTHER" id="PTHR45620:SF17">
    <property type="entry name" value="PDF RECEPTOR"/>
    <property type="match status" value="1"/>
</dbReference>
<dbReference type="InterPro" id="IPR001879">
    <property type="entry name" value="GPCR_2_extracellular_dom"/>
</dbReference>
<feature type="transmembrane region" description="Helical" evidence="10">
    <location>
        <begin position="205"/>
        <end position="228"/>
    </location>
</feature>
<dbReference type="AlphaFoldDB" id="A0A6J8ESC6"/>
<dbReference type="Pfam" id="PF02793">
    <property type="entry name" value="HRM"/>
    <property type="match status" value="1"/>
</dbReference>
<dbReference type="InterPro" id="IPR000832">
    <property type="entry name" value="GPCR_2_secretin-like"/>
</dbReference>
<feature type="transmembrane region" description="Helical" evidence="10">
    <location>
        <begin position="163"/>
        <end position="185"/>
    </location>
</feature>
<keyword evidence="8" id="KW-0675">Receptor</keyword>
<proteinExistence type="inferred from homology"/>
<keyword evidence="6" id="KW-0297">G-protein coupled receptor</keyword>
<keyword evidence="7 10" id="KW-0472">Membrane</keyword>
<dbReference type="SUPFAM" id="SSF111418">
    <property type="entry name" value="Hormone receptor domain"/>
    <property type="match status" value="1"/>
</dbReference>
<dbReference type="GO" id="GO:0005886">
    <property type="term" value="C:plasma membrane"/>
    <property type="evidence" value="ECO:0007669"/>
    <property type="project" value="UniProtKB-SubCell"/>
</dbReference>
<keyword evidence="3" id="KW-1003">Cell membrane</keyword>
<name>A0A6J8ESC6_MYTCO</name>
<dbReference type="OrthoDB" id="5967113at2759"/>
<evidence type="ECO:0000256" key="8">
    <source>
        <dbReference type="ARBA" id="ARBA00023170"/>
    </source>
</evidence>
<dbReference type="Pfam" id="PF00002">
    <property type="entry name" value="7tm_2"/>
    <property type="match status" value="1"/>
</dbReference>
<accession>A0A6J8ESC6</accession>
<protein>
    <submittedName>
        <fullName evidence="13">PDFR</fullName>
    </submittedName>
</protein>
<dbReference type="Gene3D" id="4.10.1240.10">
    <property type="entry name" value="GPCR, family 2, extracellular hormone receptor domain"/>
    <property type="match status" value="1"/>
</dbReference>
<evidence type="ECO:0000256" key="3">
    <source>
        <dbReference type="ARBA" id="ARBA00022475"/>
    </source>
</evidence>
<dbReference type="InterPro" id="IPR036445">
    <property type="entry name" value="GPCR_2_extracell_dom_sf"/>
</dbReference>
<evidence type="ECO:0000256" key="1">
    <source>
        <dbReference type="ARBA" id="ARBA00004651"/>
    </source>
</evidence>
<evidence type="ECO:0000259" key="11">
    <source>
        <dbReference type="PROSITE" id="PS50227"/>
    </source>
</evidence>